<dbReference type="GO" id="GO:0005634">
    <property type="term" value="C:nucleus"/>
    <property type="evidence" value="ECO:0007669"/>
    <property type="project" value="InterPro"/>
</dbReference>
<feature type="compositionally biased region" description="Basic residues" evidence="1">
    <location>
        <begin position="914"/>
        <end position="925"/>
    </location>
</feature>
<feature type="region of interest" description="Disordered" evidence="1">
    <location>
        <begin position="1584"/>
        <end position="1607"/>
    </location>
</feature>
<feature type="compositionally biased region" description="Acidic residues" evidence="1">
    <location>
        <begin position="1595"/>
        <end position="1607"/>
    </location>
</feature>
<feature type="compositionally biased region" description="Polar residues" evidence="1">
    <location>
        <begin position="71"/>
        <end position="82"/>
    </location>
</feature>
<evidence type="ECO:0000313" key="3">
    <source>
        <dbReference type="Proteomes" id="UP000002035"/>
    </source>
</evidence>
<evidence type="ECO:0008006" key="4">
    <source>
        <dbReference type="Google" id="ProtNLM"/>
    </source>
</evidence>
<feature type="compositionally biased region" description="Acidic residues" evidence="1">
    <location>
        <begin position="52"/>
        <end position="66"/>
    </location>
</feature>
<dbReference type="OrthoDB" id="2386201at2759"/>
<feature type="compositionally biased region" description="Basic and acidic residues" evidence="1">
    <location>
        <begin position="40"/>
        <end position="51"/>
    </location>
</feature>
<feature type="region of interest" description="Disordered" evidence="1">
    <location>
        <begin position="392"/>
        <end position="485"/>
    </location>
</feature>
<feature type="region of interest" description="Disordered" evidence="1">
    <location>
        <begin position="727"/>
        <end position="818"/>
    </location>
</feature>
<feature type="compositionally biased region" description="Basic residues" evidence="1">
    <location>
        <begin position="616"/>
        <end position="626"/>
    </location>
</feature>
<dbReference type="PANTHER" id="PTHR28122">
    <property type="entry name" value="E3 UBIQUITIN-PROTEIN LIGASE SUBSTRATE RECEPTOR MMS22"/>
    <property type="match status" value="1"/>
</dbReference>
<feature type="compositionally biased region" description="Basic and acidic residues" evidence="1">
    <location>
        <begin position="265"/>
        <end position="275"/>
    </location>
</feature>
<protein>
    <recommendedName>
        <fullName evidence="4">Mus7/MMS22 family protein</fullName>
    </recommendedName>
</protein>
<name>C5FPM3_ARTOC</name>
<dbReference type="VEuPathDB" id="FungiDB:MCYG_04358"/>
<sequence>MEQWRERGYVPDSDEGDEFDSQELLGGGGEVTVTNDETEVGEHNSEIQHDGSEDEEEAVAEEETREEGEHTLNQSSQHTQFETEGLDTDPLQDDYQTILQAFLSPSKGSRQKPDGHDCLETAVSQVEPPSSPDALQFEEFRSQPLQTPLAKATELQDVDKKFDNSLNSSPLSSVPPLLDSPPSREKSLAPPQRDDGSDPQPRGETIQSNDGDINMADLGLLEWQNQNHRRALRQRNAIQLHPYMLENAQYRSLMRNRGVQPVRMPNDEPHSRKNVGENQSFDSQDENVPPSSSPVYFPPSSPDIYDHSGLSQSLSDRNGAIDRGIGLRALHDTNARLRSVKSNQTGSKRRKIAHPGNVRPSENPVQSKGARIQVVISGSPAKEKDELSKLYDIFDVPPSPPSSGEGSSTLPRDPTTFRFPPGFTPPKHKTLLQTPLSEKGSQAQPPETIPSDPSSVIEQDEEDVTVIPNEPTDESASDNPEKDSFIIRQIQRQIKGVLPASFARLDHEKHEQYKRQAAEKERRRVLNRERRTGKGVAQPVSRRERAENQETPTRTRNFDLFSDSESDDTRPVRSQQQNERESREQERLERHFGLFNDDDDIPEDNRIDYMAPPVSRRPRSKKKSTEKRKCQSSGIISAEPRSTWSSEPQRKLQTRITDTIGHWRKSKPTEPRPPKLGILDAEDVSGQRVHTQPQFLRIAARQARSRRDKGRRSPSHKVLKLATKADTHDANASLRNWRAGKYKPAPSTSSARTRGIPKSQSRAWPSSTVSGTAGVARDPTRRTGLIPEAESEPIVIDDDGSSTEQPTRTNPNKKRQKLKNNWVIQHPYGISSFQRHVPRPAQLDVEDISTDLPQRPSTFHGTLSALRKAYKTSGRPLTLTRFLSETQKPQPPQPAIDNTVISENEPDHSSTKKEIKKRRITKRKRQPKHINIETFEYRQPPDFDNGIGDTASIVGLEDDDTMLPGLHRPERPYKLDFDTHPLYIGTYYHQSTFIGSGKFSQSLHILSRDLDIDNGHSTIRHGDKVYSWGSWNETVSSELGDSFVFLASSNSPQQTIDGMTTVPTSITTQVLELYQSIICYISEHLSFIDPVDRSNLVSRCTGFVSQLTETHLSSLDPEANVTTLMAGIEMFNLVFLNQLLQISKHETVDSSRVGPIVDLMRISAQRTMDFTLTQAGIRSIQQFLEDNRKLEKRETGIRDDYPFVDAFVIAQIILQQTHVKDMGVEVRFLDRAMALSHNVQGLERIWEALFISLPSKRLMSSLTANVLESYRSRPKEQWASLNNYMRTLLHRCFILIKNWGWQHCKPILEMFFDFFTGNSLHDLEKEPVHGSPRFLDQLDSDPVLEIEATDTCFRLFLKIITVGLRYLSSLLEPKKVLNLVWRLLPNHGRTYPKEKPLRVEDLNALRNHHDLLCALYCCAPKGCRPHLNTIQRLVHPPTSHKDACSINIHSWSRLVRFTLAKDKDASDLGKFAEWHGDFIIEILRQHSQARSEIEAEVPAATFFPRQYIEGAIVKNERHAEALISDALVCMKSAIDATKNMDQAALLMEKMPLGKIFGLFNPKVKRRDAVICQVLDVVNSFTKSDNSPTASVSLEEQVEPSETNEDSQDDWLDLCQEQLEVSSAGSSYLNRSIAPALSQFVSTCFGVDQTPDDSILIKIINTWLAVAHTRVKHGMRQWSSYFNRYDQDSWPALKSTDQTRRFMPYFLSRLILSDPASYEECRSHILTYWSASLVERELFLKYQHELTNALLNEDYNNPLFRNLPFAVNRTTGKYEITLSDFCQRRVSLVSCVLSNMRLHISDLSPSQIYAPNGFGEMYQEMIRAMMATMRQNSEEVGKTVVPGSYVDFVHRVVEFLQVHAEDICPVDKYFMDPASFPLPASDPNYVVAKLKRYAGRISGGSKFAKQLVTFIQGVSERAAIDAQQSYLAGQFYEAMSGAPDIGGYQRPTLRCFLLQCVIPEYVAASLNHPTAWILARPLIQATTRVFSDLMLTVDCTKQDEVDINISSIAEYFKAAHTALQCLIDDPGLLQDASVLLTLTSIFESIIASLAIVDYLDRLGQGVTHLLSYIEFFGQTALFSLSSLLDPPAITRPYLRNDKPDSLGSQAIKPPAFFTESRSFAARELESWLEDNWALHDGKYFVRRGQQYAKIDINPGILSVEVAKTAFIQTIRLLFGSIETLGLL</sequence>
<dbReference type="GO" id="GO:0035361">
    <property type="term" value="C:Cul8-RING ubiquitin ligase complex"/>
    <property type="evidence" value="ECO:0007669"/>
    <property type="project" value="TreeGrafter"/>
</dbReference>
<dbReference type="GO" id="GO:0000724">
    <property type="term" value="P:double-strand break repair via homologous recombination"/>
    <property type="evidence" value="ECO:0007669"/>
    <property type="project" value="TreeGrafter"/>
</dbReference>
<dbReference type="HOGENOM" id="CLU_000374_2_0_1"/>
<feature type="compositionally biased region" description="Acidic residues" evidence="1">
    <location>
        <begin position="12"/>
        <end position="21"/>
    </location>
</feature>
<feature type="compositionally biased region" description="Polar residues" evidence="1">
    <location>
        <begin position="631"/>
        <end position="647"/>
    </location>
</feature>
<evidence type="ECO:0000256" key="1">
    <source>
        <dbReference type="SAM" id="MobiDB-lite"/>
    </source>
</evidence>
<evidence type="ECO:0000313" key="2">
    <source>
        <dbReference type="EMBL" id="EEQ31539.1"/>
    </source>
</evidence>
<feature type="compositionally biased region" description="Polar residues" evidence="1">
    <location>
        <begin position="1584"/>
        <end position="1593"/>
    </location>
</feature>
<reference evidence="3" key="1">
    <citation type="journal article" date="2012" name="MBio">
        <title>Comparative genome analysis of Trichophyton rubrum and related dermatophytes reveals candidate genes involved in infection.</title>
        <authorList>
            <person name="Martinez D.A."/>
            <person name="Oliver B.G."/>
            <person name="Graeser Y."/>
            <person name="Goldberg J.M."/>
            <person name="Li W."/>
            <person name="Martinez-Rossi N.M."/>
            <person name="Monod M."/>
            <person name="Shelest E."/>
            <person name="Barton R.C."/>
            <person name="Birch E."/>
            <person name="Brakhage A.A."/>
            <person name="Chen Z."/>
            <person name="Gurr S.J."/>
            <person name="Heiman D."/>
            <person name="Heitman J."/>
            <person name="Kosti I."/>
            <person name="Rossi A."/>
            <person name="Saif S."/>
            <person name="Samalova M."/>
            <person name="Saunders C.W."/>
            <person name="Shea T."/>
            <person name="Summerbell R.C."/>
            <person name="Xu J."/>
            <person name="Young S."/>
            <person name="Zeng Q."/>
            <person name="Birren B.W."/>
            <person name="Cuomo C.A."/>
            <person name="White T.C."/>
        </authorList>
    </citation>
    <scope>NUCLEOTIDE SEQUENCE [LARGE SCALE GENOMIC DNA]</scope>
    <source>
        <strain evidence="3">ATCC MYA-4605 / CBS 113480</strain>
    </source>
</reference>
<feature type="region of interest" description="Disordered" evidence="1">
    <location>
        <begin position="1"/>
        <end position="212"/>
    </location>
</feature>
<dbReference type="InterPro" id="IPR019021">
    <property type="entry name" value="Mms22"/>
</dbReference>
<dbReference type="GeneID" id="9226028"/>
<feature type="compositionally biased region" description="Low complexity" evidence="1">
    <location>
        <begin position="402"/>
        <end position="421"/>
    </location>
</feature>
<dbReference type="eggNOG" id="ENOG502QSDS">
    <property type="taxonomic scope" value="Eukaryota"/>
</dbReference>
<dbReference type="EMBL" id="DS995704">
    <property type="protein sequence ID" value="EEQ31539.1"/>
    <property type="molecule type" value="Genomic_DNA"/>
</dbReference>
<feature type="region of interest" description="Disordered" evidence="1">
    <location>
        <begin position="886"/>
        <end position="925"/>
    </location>
</feature>
<accession>C5FPM3</accession>
<feature type="region of interest" description="Disordered" evidence="1">
    <location>
        <begin position="260"/>
        <end position="317"/>
    </location>
</feature>
<feature type="compositionally biased region" description="Basic and acidic residues" evidence="1">
    <location>
        <begin position="182"/>
        <end position="196"/>
    </location>
</feature>
<dbReference type="GO" id="GO:0031297">
    <property type="term" value="P:replication fork processing"/>
    <property type="evidence" value="ECO:0007669"/>
    <property type="project" value="InterPro"/>
</dbReference>
<dbReference type="STRING" id="554155.C5FPM3"/>
<feature type="compositionally biased region" description="Low complexity" evidence="1">
    <location>
        <begin position="164"/>
        <end position="181"/>
    </location>
</feature>
<dbReference type="OMA" id="DNRIDYM"/>
<feature type="compositionally biased region" description="Basic and acidic residues" evidence="1">
    <location>
        <begin position="578"/>
        <end position="592"/>
    </location>
</feature>
<proteinExistence type="predicted"/>
<feature type="compositionally biased region" description="Basic and acidic residues" evidence="1">
    <location>
        <begin position="504"/>
        <end position="532"/>
    </location>
</feature>
<keyword evidence="3" id="KW-1185">Reference proteome</keyword>
<feature type="compositionally biased region" description="Polar residues" evidence="1">
    <location>
        <begin position="746"/>
        <end position="771"/>
    </location>
</feature>
<organism evidence="2 3">
    <name type="scientific">Arthroderma otae (strain ATCC MYA-4605 / CBS 113480)</name>
    <name type="common">Microsporum canis</name>
    <dbReference type="NCBI Taxonomy" id="554155"/>
    <lineage>
        <taxon>Eukaryota</taxon>
        <taxon>Fungi</taxon>
        <taxon>Dikarya</taxon>
        <taxon>Ascomycota</taxon>
        <taxon>Pezizomycotina</taxon>
        <taxon>Eurotiomycetes</taxon>
        <taxon>Eurotiomycetidae</taxon>
        <taxon>Onygenales</taxon>
        <taxon>Arthrodermataceae</taxon>
        <taxon>Microsporum</taxon>
    </lineage>
</organism>
<dbReference type="RefSeq" id="XP_002846621.1">
    <property type="nucleotide sequence ID" value="XM_002846575.1"/>
</dbReference>
<dbReference type="PANTHER" id="PTHR28122:SF1">
    <property type="entry name" value="E3 UBIQUITIN-PROTEIN LIGASE SUBSTRATE RECEPTOR MMS22"/>
    <property type="match status" value="1"/>
</dbReference>
<feature type="region of interest" description="Disordered" evidence="1">
    <location>
        <begin position="339"/>
        <end position="369"/>
    </location>
</feature>
<dbReference type="Proteomes" id="UP000002035">
    <property type="component" value="Unassembled WGS sequence"/>
</dbReference>
<feature type="compositionally biased region" description="Acidic residues" evidence="1">
    <location>
        <begin position="789"/>
        <end position="801"/>
    </location>
</feature>
<gene>
    <name evidence="2" type="ORF">MCYG_04358</name>
</gene>
<dbReference type="Pfam" id="PF09462">
    <property type="entry name" value="Mus7"/>
    <property type="match status" value="1"/>
</dbReference>
<feature type="region of interest" description="Disordered" evidence="1">
    <location>
        <begin position="501"/>
        <end position="651"/>
    </location>
</feature>
<feature type="compositionally biased region" description="Polar residues" evidence="1">
    <location>
        <begin position="431"/>
        <end position="457"/>
    </location>
</feature>